<dbReference type="PANTHER" id="PTHR35535">
    <property type="entry name" value="HEAT SHOCK PROTEIN HSLJ"/>
    <property type="match status" value="1"/>
</dbReference>
<dbReference type="InterPro" id="IPR007298">
    <property type="entry name" value="Cu-R_lipoprotein_NlpE"/>
</dbReference>
<dbReference type="EMBL" id="CP138348">
    <property type="protein sequence ID" value="WPF89492.1"/>
    <property type="molecule type" value="Genomic_DNA"/>
</dbReference>
<name>A0AAF0ZJL5_9CHRO</name>
<dbReference type="InterPro" id="IPR005184">
    <property type="entry name" value="DUF306_Meta_HslJ"/>
</dbReference>
<evidence type="ECO:0000259" key="1">
    <source>
        <dbReference type="Pfam" id="PF03724"/>
    </source>
</evidence>
<protein>
    <submittedName>
        <fullName evidence="2">Copper resistance protein NlpE N-terminal domain-containing protein</fullName>
    </submittedName>
</protein>
<sequence length="273" mass="30768">MKYKLILIPTVLLSLLIPNYFLSNSLKAQNSEDIMESVTPAIGDTSQNSLDWNGVYEGILPCASCEGIKTTIILNQDLTFVQQVQYLGIDERTWETKGTFQWNEAGNRITLQGIEQALNQFIVGENRLIQLDMNGDRISGDLADKYILNKVAQASMTEDSLTDVRWQLTEMMGKPVTKSENQREPIFLIFNSEENRVNGFAGCNNFMGGFELKEGNRLTLKQMASTMMACENMETEISFLRTLEQVDNYTIKDGVLSLNKAKMSPLLVFTMAQ</sequence>
<feature type="domain" description="DUF306" evidence="1">
    <location>
        <begin position="159"/>
        <end position="269"/>
    </location>
</feature>
<evidence type="ECO:0000313" key="2">
    <source>
        <dbReference type="EMBL" id="WPF89492.1"/>
    </source>
</evidence>
<dbReference type="Pfam" id="PF03724">
    <property type="entry name" value="META"/>
    <property type="match status" value="1"/>
</dbReference>
<dbReference type="InterPro" id="IPR053147">
    <property type="entry name" value="Hsp_HslJ-like"/>
</dbReference>
<reference evidence="2" key="1">
    <citation type="submission" date="2023-11" db="EMBL/GenBank/DDBJ databases">
        <title>Genome sequence of Cyanobacterium aponinum BCRC AL20115.</title>
        <authorList>
            <person name="Chang H.-Y."/>
            <person name="Lin K.-M."/>
            <person name="Hsueh H.-T."/>
            <person name="Chu H.-A."/>
            <person name="Kuo C.-H."/>
        </authorList>
    </citation>
    <scope>NUCLEOTIDE SEQUENCE</scope>
    <source>
        <strain evidence="2">AL20115</strain>
    </source>
</reference>
<dbReference type="InterPro" id="IPR038670">
    <property type="entry name" value="HslJ-like_sf"/>
</dbReference>
<accession>A0AAF0ZJL5</accession>
<dbReference type="RefSeq" id="WP_320001921.1">
    <property type="nucleotide sequence ID" value="NZ_CP138348.1"/>
</dbReference>
<proteinExistence type="predicted"/>
<dbReference type="Pfam" id="PF04170">
    <property type="entry name" value="NlpE"/>
    <property type="match status" value="1"/>
</dbReference>
<gene>
    <name evidence="2" type="ORF">SAY89_04270</name>
</gene>
<dbReference type="Gene3D" id="2.40.128.270">
    <property type="match status" value="1"/>
</dbReference>
<dbReference type="Gene3D" id="2.40.128.640">
    <property type="match status" value="1"/>
</dbReference>
<dbReference type="PANTHER" id="PTHR35535:SF1">
    <property type="entry name" value="HEAT SHOCK PROTEIN HSLJ"/>
    <property type="match status" value="1"/>
</dbReference>
<dbReference type="AlphaFoldDB" id="A0AAF0ZJL5"/>
<organism evidence="2">
    <name type="scientific">Cyanobacterium aponinum AL20115</name>
    <dbReference type="NCBI Taxonomy" id="3090662"/>
    <lineage>
        <taxon>Bacteria</taxon>
        <taxon>Bacillati</taxon>
        <taxon>Cyanobacteriota</taxon>
        <taxon>Cyanophyceae</taxon>
        <taxon>Oscillatoriophycideae</taxon>
        <taxon>Chroococcales</taxon>
        <taxon>Geminocystaceae</taxon>
        <taxon>Cyanobacterium</taxon>
    </lineage>
</organism>